<evidence type="ECO:0000256" key="2">
    <source>
        <dbReference type="ARBA" id="ARBA00022737"/>
    </source>
</evidence>
<sequence length="136" mass="15864">MSGAVATIYEDRYLVCFGGVSSVIRFHNLTFIFDFETQKWINYDKFLYDKISFEEFEKSQNQNVDITQNVESRFLQIVKPPPRFGHVGVGHGNSLLVFGGQVDNSESFNDLWILTLERDLVQDFRKFLESKFLSDF</sequence>
<name>A0A9Q0R3X2_ANAIG</name>
<dbReference type="PANTHER" id="PTHR46093">
    <property type="entry name" value="ACYL-COA-BINDING DOMAIN-CONTAINING PROTEIN 5"/>
    <property type="match status" value="1"/>
</dbReference>
<gene>
    <name evidence="3" type="ORF">M0811_03375</name>
</gene>
<keyword evidence="2" id="KW-0677">Repeat</keyword>
<proteinExistence type="predicted"/>
<comment type="caution">
    <text evidence="3">The sequence shown here is derived from an EMBL/GenBank/DDBJ whole genome shotgun (WGS) entry which is preliminary data.</text>
</comment>
<reference evidence="3" key="1">
    <citation type="submission" date="2022-10" db="EMBL/GenBank/DDBJ databases">
        <title>Novel sulphate-reducing endosymbionts in the free-living metamonad Anaeramoeba.</title>
        <authorList>
            <person name="Jerlstrom-Hultqvist J."/>
            <person name="Cepicka I."/>
            <person name="Gallot-Lavallee L."/>
            <person name="Salas-Leiva D."/>
            <person name="Curtis B.A."/>
            <person name="Zahonova K."/>
            <person name="Pipaliya S."/>
            <person name="Dacks J."/>
            <person name="Roger A.J."/>
        </authorList>
    </citation>
    <scope>NUCLEOTIDE SEQUENCE</scope>
    <source>
        <strain evidence="3">BMAN</strain>
    </source>
</reference>
<dbReference type="SUPFAM" id="SSF117281">
    <property type="entry name" value="Kelch motif"/>
    <property type="match status" value="1"/>
</dbReference>
<dbReference type="AlphaFoldDB" id="A0A9Q0R3X2"/>
<dbReference type="InterPro" id="IPR015915">
    <property type="entry name" value="Kelch-typ_b-propeller"/>
</dbReference>
<dbReference type="OrthoDB" id="10250130at2759"/>
<keyword evidence="4" id="KW-1185">Reference proteome</keyword>
<accession>A0A9Q0R3X2</accession>
<keyword evidence="1" id="KW-0880">Kelch repeat</keyword>
<dbReference type="Gene3D" id="2.120.10.80">
    <property type="entry name" value="Kelch-type beta propeller"/>
    <property type="match status" value="1"/>
</dbReference>
<evidence type="ECO:0000313" key="4">
    <source>
        <dbReference type="Proteomes" id="UP001149090"/>
    </source>
</evidence>
<evidence type="ECO:0000256" key="1">
    <source>
        <dbReference type="ARBA" id="ARBA00022441"/>
    </source>
</evidence>
<dbReference type="Proteomes" id="UP001149090">
    <property type="component" value="Unassembled WGS sequence"/>
</dbReference>
<organism evidence="3 4">
    <name type="scientific">Anaeramoeba ignava</name>
    <name type="common">Anaerobic marine amoeba</name>
    <dbReference type="NCBI Taxonomy" id="1746090"/>
    <lineage>
        <taxon>Eukaryota</taxon>
        <taxon>Metamonada</taxon>
        <taxon>Anaeramoebidae</taxon>
        <taxon>Anaeramoeba</taxon>
    </lineage>
</organism>
<dbReference type="EMBL" id="JAPDFW010000147">
    <property type="protein sequence ID" value="KAJ5066042.1"/>
    <property type="molecule type" value="Genomic_DNA"/>
</dbReference>
<evidence type="ECO:0000313" key="3">
    <source>
        <dbReference type="EMBL" id="KAJ5066042.1"/>
    </source>
</evidence>
<protein>
    <submittedName>
        <fullName evidence="3">Kelch repeat domain</fullName>
    </submittedName>
</protein>
<dbReference type="PANTHER" id="PTHR46093:SF3">
    <property type="entry name" value="ACYL-COA-BINDING DOMAIN-CONTAINING PROTEIN 4"/>
    <property type="match status" value="1"/>
</dbReference>